<dbReference type="GO" id="GO:1990573">
    <property type="term" value="P:potassium ion import across plasma membrane"/>
    <property type="evidence" value="ECO:0000318"/>
    <property type="project" value="GO_Central"/>
</dbReference>
<reference evidence="16" key="3">
    <citation type="submission" date="2015-06" db="UniProtKB">
        <authorList>
            <consortium name="EnsemblMetazoa"/>
        </authorList>
    </citation>
    <scope>IDENTIFICATION</scope>
</reference>
<dbReference type="Gene3D" id="2.60.40.1400">
    <property type="entry name" value="G protein-activated inward rectifier potassium channel 1"/>
    <property type="match status" value="1"/>
</dbReference>
<proteinExistence type="inferred from homology"/>
<dbReference type="GO" id="GO:0034702">
    <property type="term" value="C:monoatomic ion channel complex"/>
    <property type="evidence" value="ECO:0007669"/>
    <property type="project" value="UniProtKB-KW"/>
</dbReference>
<dbReference type="InterPro" id="IPR040445">
    <property type="entry name" value="Kir_TM"/>
</dbReference>
<sequence length="352" mass="40782">MDDYHQHDHHKRFRLVSKTGECLVVFKISTKERLLAYLRDSFTSFIDMKWRYHFLGFFGTCFATWTIFGLIWYATVDANDTATNSTVSSCIGEVFSMGEAILFSYESQSTVGYGSRYLLPECNFGGYILQILQIFVGVLTPCIISGILFTKSRRPKRRSETIVFSEMATIITKKKKRRLFQFRIGNIRQSNIISTSVRVFVVKERKTNEGEVIPFCLHQLPISTRYEGRKEDEEDNPNLIFLPWPVMVTHIIDMDSPLKDIQDTTLKFEIIVLFEGIVESTGKPSQFRTSYTPDEIIWHHKFAPIVMEFKKAEGEIIKDIIDIDYFTFNITSPVNRAASREHVITKTERAKI</sequence>
<dbReference type="GO" id="GO:0005886">
    <property type="term" value="C:plasma membrane"/>
    <property type="evidence" value="ECO:0000318"/>
    <property type="project" value="GO_Central"/>
</dbReference>
<dbReference type="Gene3D" id="1.10.287.70">
    <property type="match status" value="1"/>
</dbReference>
<keyword evidence="7 12" id="KW-1133">Transmembrane helix</keyword>
<feature type="domain" description="Potassium channel inwardly rectifying transmembrane" evidence="13">
    <location>
        <begin position="16"/>
        <end position="155"/>
    </location>
</feature>
<dbReference type="eggNOG" id="KOG3827">
    <property type="taxonomic scope" value="Eukaryota"/>
</dbReference>
<dbReference type="STRING" id="6412.T1G4T5"/>
<keyword evidence="9 12" id="KW-0472">Membrane</keyword>
<evidence type="ECO:0000259" key="13">
    <source>
        <dbReference type="Pfam" id="PF01007"/>
    </source>
</evidence>
<accession>T1G4T5</accession>
<dbReference type="InterPro" id="IPR016449">
    <property type="entry name" value="K_chnl_inward-rec_Kir"/>
</dbReference>
<dbReference type="SUPFAM" id="SSF81296">
    <property type="entry name" value="E set domains"/>
    <property type="match status" value="1"/>
</dbReference>
<organism evidence="16 17">
    <name type="scientific">Helobdella robusta</name>
    <name type="common">Californian leech</name>
    <dbReference type="NCBI Taxonomy" id="6412"/>
    <lineage>
        <taxon>Eukaryota</taxon>
        <taxon>Metazoa</taxon>
        <taxon>Spiralia</taxon>
        <taxon>Lophotrochozoa</taxon>
        <taxon>Annelida</taxon>
        <taxon>Clitellata</taxon>
        <taxon>Hirudinea</taxon>
        <taxon>Rhynchobdellida</taxon>
        <taxon>Glossiphoniidae</taxon>
        <taxon>Helobdella</taxon>
    </lineage>
</organism>
<dbReference type="OMA" id="CFATWTI"/>
<evidence type="ECO:0000256" key="4">
    <source>
        <dbReference type="ARBA" id="ARBA00022692"/>
    </source>
</evidence>
<dbReference type="PANTHER" id="PTHR11767">
    <property type="entry name" value="INWARD RECTIFIER POTASSIUM CHANNEL"/>
    <property type="match status" value="1"/>
</dbReference>
<evidence type="ECO:0000313" key="16">
    <source>
        <dbReference type="EnsemblMetazoa" id="HelroP82544"/>
    </source>
</evidence>
<dbReference type="Pfam" id="PF17655">
    <property type="entry name" value="IRK_C"/>
    <property type="match status" value="1"/>
</dbReference>
<dbReference type="OrthoDB" id="273257at2759"/>
<keyword evidence="5 11" id="KW-0851">Voltage-gated channel</keyword>
<dbReference type="InterPro" id="IPR041647">
    <property type="entry name" value="IRK_C"/>
</dbReference>
<comment type="similarity">
    <text evidence="11">Belongs to the inward rectifier-type potassium channel (TC 1.A.2.1) family.</text>
</comment>
<evidence type="ECO:0000256" key="8">
    <source>
        <dbReference type="ARBA" id="ARBA00023065"/>
    </source>
</evidence>
<feature type="domain" description="Inward rectifier potassium channel C-terminal" evidence="14">
    <location>
        <begin position="162"/>
        <end position="335"/>
    </location>
</feature>
<evidence type="ECO:0000256" key="11">
    <source>
        <dbReference type="RuleBase" id="RU003822"/>
    </source>
</evidence>
<dbReference type="RefSeq" id="XP_009021060.1">
    <property type="nucleotide sequence ID" value="XM_009022812.1"/>
</dbReference>
<evidence type="ECO:0000256" key="10">
    <source>
        <dbReference type="ARBA" id="ARBA00023303"/>
    </source>
</evidence>
<dbReference type="HOGENOM" id="CLU_022738_3_0_1"/>
<feature type="transmembrane region" description="Helical" evidence="12">
    <location>
        <begin position="54"/>
        <end position="74"/>
    </location>
</feature>
<evidence type="ECO:0000256" key="5">
    <source>
        <dbReference type="ARBA" id="ARBA00022882"/>
    </source>
</evidence>
<keyword evidence="8 11" id="KW-0406">Ion transport</keyword>
<evidence type="ECO:0000256" key="9">
    <source>
        <dbReference type="ARBA" id="ARBA00023136"/>
    </source>
</evidence>
<dbReference type="PRINTS" id="PR01320">
    <property type="entry name" value="KIRCHANNEL"/>
</dbReference>
<dbReference type="Pfam" id="PF01007">
    <property type="entry name" value="IRK"/>
    <property type="match status" value="1"/>
</dbReference>
<dbReference type="SUPFAM" id="SSF81324">
    <property type="entry name" value="Voltage-gated potassium channels"/>
    <property type="match status" value="1"/>
</dbReference>
<dbReference type="GeneID" id="20216083"/>
<dbReference type="KEGG" id="hro:HELRODRAFT_82544"/>
<keyword evidence="3 11" id="KW-0633">Potassium transport</keyword>
<dbReference type="InterPro" id="IPR013518">
    <property type="entry name" value="K_chnl_inward-rec_Kir_cyto"/>
</dbReference>
<dbReference type="EMBL" id="AMQM01005239">
    <property type="status" value="NOT_ANNOTATED_CDS"/>
    <property type="molecule type" value="Genomic_DNA"/>
</dbReference>
<keyword evidence="4 11" id="KW-0812">Transmembrane</keyword>
<keyword evidence="10 11" id="KW-0407">Ion channel</keyword>
<evidence type="ECO:0000256" key="6">
    <source>
        <dbReference type="ARBA" id="ARBA00022958"/>
    </source>
</evidence>
<feature type="transmembrane region" description="Helical" evidence="12">
    <location>
        <begin position="127"/>
        <end position="149"/>
    </location>
</feature>
<evidence type="ECO:0000313" key="15">
    <source>
        <dbReference type="EMBL" id="ESO00889.1"/>
    </source>
</evidence>
<dbReference type="Proteomes" id="UP000015101">
    <property type="component" value="Unassembled WGS sequence"/>
</dbReference>
<evidence type="ECO:0000256" key="7">
    <source>
        <dbReference type="ARBA" id="ARBA00022989"/>
    </source>
</evidence>
<dbReference type="AlphaFoldDB" id="T1G4T5"/>
<dbReference type="InterPro" id="IPR014756">
    <property type="entry name" value="Ig_E-set"/>
</dbReference>
<dbReference type="EnsemblMetazoa" id="HelroT82544">
    <property type="protein sequence ID" value="HelroP82544"/>
    <property type="gene ID" value="HelroG82544"/>
</dbReference>
<keyword evidence="17" id="KW-1185">Reference proteome</keyword>
<keyword evidence="6 11" id="KW-0630">Potassium</keyword>
<evidence type="ECO:0000259" key="14">
    <source>
        <dbReference type="Pfam" id="PF17655"/>
    </source>
</evidence>
<reference evidence="15 17" key="2">
    <citation type="journal article" date="2013" name="Nature">
        <title>Insights into bilaterian evolution from three spiralian genomes.</title>
        <authorList>
            <person name="Simakov O."/>
            <person name="Marletaz F."/>
            <person name="Cho S.J."/>
            <person name="Edsinger-Gonzales E."/>
            <person name="Havlak P."/>
            <person name="Hellsten U."/>
            <person name="Kuo D.H."/>
            <person name="Larsson T."/>
            <person name="Lv J."/>
            <person name="Arendt D."/>
            <person name="Savage R."/>
            <person name="Osoegawa K."/>
            <person name="de Jong P."/>
            <person name="Grimwood J."/>
            <person name="Chapman J.A."/>
            <person name="Shapiro H."/>
            <person name="Aerts A."/>
            <person name="Otillar R.P."/>
            <person name="Terry A.Y."/>
            <person name="Boore J.L."/>
            <person name="Grigoriev I.V."/>
            <person name="Lindberg D.R."/>
            <person name="Seaver E.C."/>
            <person name="Weisblat D.A."/>
            <person name="Putnam N.H."/>
            <person name="Rokhsar D.S."/>
        </authorList>
    </citation>
    <scope>NUCLEOTIDE SEQUENCE</scope>
</reference>
<reference evidence="17" key="1">
    <citation type="submission" date="2012-12" db="EMBL/GenBank/DDBJ databases">
        <authorList>
            <person name="Hellsten U."/>
            <person name="Grimwood J."/>
            <person name="Chapman J.A."/>
            <person name="Shapiro H."/>
            <person name="Aerts A."/>
            <person name="Otillar R.P."/>
            <person name="Terry A.Y."/>
            <person name="Boore J.L."/>
            <person name="Simakov O."/>
            <person name="Marletaz F."/>
            <person name="Cho S.-J."/>
            <person name="Edsinger-Gonzales E."/>
            <person name="Havlak P."/>
            <person name="Kuo D.-H."/>
            <person name="Larsson T."/>
            <person name="Lv J."/>
            <person name="Arendt D."/>
            <person name="Savage R."/>
            <person name="Osoegawa K."/>
            <person name="de Jong P."/>
            <person name="Lindberg D.R."/>
            <person name="Seaver E.C."/>
            <person name="Weisblat D.A."/>
            <person name="Putnam N.H."/>
            <person name="Grigoriev I.V."/>
            <person name="Rokhsar D.S."/>
        </authorList>
    </citation>
    <scope>NUCLEOTIDE SEQUENCE</scope>
</reference>
<dbReference type="EMBL" id="KB096864">
    <property type="protein sequence ID" value="ESO00889.1"/>
    <property type="molecule type" value="Genomic_DNA"/>
</dbReference>
<evidence type="ECO:0000313" key="17">
    <source>
        <dbReference type="Proteomes" id="UP000015101"/>
    </source>
</evidence>
<evidence type="ECO:0000256" key="12">
    <source>
        <dbReference type="SAM" id="Phobius"/>
    </source>
</evidence>
<dbReference type="GO" id="GO:0005242">
    <property type="term" value="F:inward rectifier potassium channel activity"/>
    <property type="evidence" value="ECO:0000318"/>
    <property type="project" value="GO_Central"/>
</dbReference>
<comment type="subcellular location">
    <subcellularLocation>
        <location evidence="1 11">Membrane</location>
        <topology evidence="1 11">Multi-pass membrane protein</topology>
    </subcellularLocation>
</comment>
<evidence type="ECO:0000256" key="1">
    <source>
        <dbReference type="ARBA" id="ARBA00004141"/>
    </source>
</evidence>
<dbReference type="InParanoid" id="T1G4T5"/>
<keyword evidence="2 11" id="KW-0813">Transport</keyword>
<evidence type="ECO:0000256" key="2">
    <source>
        <dbReference type="ARBA" id="ARBA00022448"/>
    </source>
</evidence>
<evidence type="ECO:0000256" key="3">
    <source>
        <dbReference type="ARBA" id="ARBA00022538"/>
    </source>
</evidence>
<name>T1G4T5_HELRO</name>
<dbReference type="PANTHER" id="PTHR11767:SF102">
    <property type="entry name" value="INWARDLY RECTIFYING POTASSIUM CHANNEL 1, ISOFORM F"/>
    <property type="match status" value="1"/>
</dbReference>
<evidence type="ECO:0008006" key="18">
    <source>
        <dbReference type="Google" id="ProtNLM"/>
    </source>
</evidence>
<gene>
    <name evidence="16" type="primary">20216083</name>
    <name evidence="15" type="ORF">HELRODRAFT_82544</name>
</gene>
<dbReference type="GO" id="GO:0034765">
    <property type="term" value="P:regulation of monoatomic ion transmembrane transport"/>
    <property type="evidence" value="ECO:0000318"/>
    <property type="project" value="GO_Central"/>
</dbReference>
<protein>
    <recommendedName>
        <fullName evidence="18">Inward rectifier potassium channel C-terminal domain-containing protein</fullName>
    </recommendedName>
</protein>
<dbReference type="CTD" id="20216083"/>